<reference evidence="1 2" key="1">
    <citation type="submission" date="2020-03" db="EMBL/GenBank/DDBJ databases">
        <title>Complete genome sequences of two sulfur-disproportionating bacterial strains T55J and Mzg5.</title>
        <authorList>
            <person name="Umezawa K."/>
            <person name="Kojima H."/>
            <person name="Kato Y."/>
            <person name="Fukui M."/>
        </authorList>
    </citation>
    <scope>NUCLEOTIDE SEQUENCE [LARGE SCALE GENOMIC DNA]</scope>
    <source>
        <strain evidence="1 2">T55J</strain>
    </source>
</reference>
<accession>A0A7G1H1E0</accession>
<evidence type="ECO:0000313" key="1">
    <source>
        <dbReference type="EMBL" id="BCB95973.1"/>
    </source>
</evidence>
<proteinExistence type="predicted"/>
<dbReference type="Proteomes" id="UP000516360">
    <property type="component" value="Chromosome"/>
</dbReference>
<name>A0A7G1H1E0_9BACT</name>
<dbReference type="KEGG" id="dtp:JZK55_08950"/>
<evidence type="ECO:0000313" key="2">
    <source>
        <dbReference type="Proteomes" id="UP000516360"/>
    </source>
</evidence>
<sequence>MHHAKKEDASCILVIGNWPAVIYLKTILIECVANPVIVINSISREDSFPPLNMSTIPIIVAAK</sequence>
<organism evidence="1 2">
    <name type="scientific">Dissulfurispira thermophila</name>
    <dbReference type="NCBI Taxonomy" id="2715679"/>
    <lineage>
        <taxon>Bacteria</taxon>
        <taxon>Pseudomonadati</taxon>
        <taxon>Nitrospirota</taxon>
        <taxon>Thermodesulfovibrionia</taxon>
        <taxon>Thermodesulfovibrionales</taxon>
        <taxon>Dissulfurispiraceae</taxon>
        <taxon>Dissulfurispira</taxon>
    </lineage>
</organism>
<keyword evidence="2" id="KW-1185">Reference proteome</keyword>
<dbReference type="AlphaFoldDB" id="A0A7G1H1E0"/>
<gene>
    <name evidence="1" type="ORF">JZK55_08950</name>
</gene>
<dbReference type="EMBL" id="AP022873">
    <property type="protein sequence ID" value="BCB95973.1"/>
    <property type="molecule type" value="Genomic_DNA"/>
</dbReference>
<protein>
    <submittedName>
        <fullName evidence="1">Uncharacterized protein</fullName>
    </submittedName>
</protein>